<evidence type="ECO:0000313" key="2">
    <source>
        <dbReference type="EMBL" id="NBG97016.1"/>
    </source>
</evidence>
<organism evidence="2 3">
    <name type="scientific">Pyruvatibacter mobilis</name>
    <dbReference type="NCBI Taxonomy" id="1712261"/>
    <lineage>
        <taxon>Bacteria</taxon>
        <taxon>Pseudomonadati</taxon>
        <taxon>Pseudomonadota</taxon>
        <taxon>Alphaproteobacteria</taxon>
        <taxon>Hyphomicrobiales</taxon>
        <taxon>Parvibaculaceae</taxon>
        <taxon>Pyruvatibacter</taxon>
    </lineage>
</organism>
<feature type="transmembrane region" description="Helical" evidence="1">
    <location>
        <begin position="13"/>
        <end position="32"/>
    </location>
</feature>
<keyword evidence="1" id="KW-0812">Transmembrane</keyword>
<sequence length="179" mass="20184">MTEQEVASATLSWWQYVLFLAPHIVPISLYFLSRQSQKRDRRNNAKLHQFQSGVQSEIDHSLASLKAAASKLKDVAFASRTGASLTRDIESCNEAVVSAGDQLMEALATADESAFADGNDWVQIFTDTYDQCLTSIQKALSSPHDPKRREILQETAKMIETRIRFVRARVENQIMDCMK</sequence>
<keyword evidence="1" id="KW-1133">Transmembrane helix</keyword>
<gene>
    <name evidence="2" type="ORF">GTQ45_14860</name>
</gene>
<dbReference type="EMBL" id="WXYQ01000013">
    <property type="protein sequence ID" value="NBG97016.1"/>
    <property type="molecule type" value="Genomic_DNA"/>
</dbReference>
<keyword evidence="1" id="KW-0472">Membrane</keyword>
<protein>
    <submittedName>
        <fullName evidence="2">Uncharacterized protein</fullName>
    </submittedName>
</protein>
<dbReference type="AlphaFoldDB" id="A0A845QG69"/>
<evidence type="ECO:0000256" key="1">
    <source>
        <dbReference type="SAM" id="Phobius"/>
    </source>
</evidence>
<keyword evidence="3" id="KW-1185">Reference proteome</keyword>
<dbReference type="Proteomes" id="UP000470384">
    <property type="component" value="Unassembled WGS sequence"/>
</dbReference>
<dbReference type="Gene3D" id="1.20.140.40">
    <property type="entry name" value="Invertase/pectin methylesterase inhibitor family protein"/>
    <property type="match status" value="1"/>
</dbReference>
<accession>A0A845QG69</accession>
<evidence type="ECO:0000313" key="3">
    <source>
        <dbReference type="Proteomes" id="UP000470384"/>
    </source>
</evidence>
<proteinExistence type="predicted"/>
<name>A0A845QG69_9HYPH</name>
<dbReference type="InterPro" id="IPR035513">
    <property type="entry name" value="Invertase/methylesterase_inhib"/>
</dbReference>
<dbReference type="RefSeq" id="WP_160588997.1">
    <property type="nucleotide sequence ID" value="NZ_BMHN01000001.1"/>
</dbReference>
<reference evidence="2 3" key="1">
    <citation type="journal article" date="2016" name="Int. J. Syst. Evol. Microbiol.">
        <title>Pyruvatibacter mobilis gen. nov., sp. nov., a marine bacterium from the culture broth of Picochlorum sp. 122.</title>
        <authorList>
            <person name="Wang G."/>
            <person name="Tang M."/>
            <person name="Wu H."/>
            <person name="Dai S."/>
            <person name="Li T."/>
            <person name="Chen C."/>
            <person name="He H."/>
            <person name="Fan J."/>
            <person name="Xiang W."/>
            <person name="Li X."/>
        </authorList>
    </citation>
    <scope>NUCLEOTIDE SEQUENCE [LARGE SCALE GENOMIC DNA]</scope>
    <source>
        <strain evidence="2 3">GYP-11</strain>
    </source>
</reference>
<comment type="caution">
    <text evidence="2">The sequence shown here is derived from an EMBL/GenBank/DDBJ whole genome shotgun (WGS) entry which is preliminary data.</text>
</comment>
<dbReference type="GeneID" id="300653937"/>